<keyword evidence="2" id="KW-1185">Reference proteome</keyword>
<organism evidence="1 2">
    <name type="scientific">Bauhinia variegata</name>
    <name type="common">Purple orchid tree</name>
    <name type="synonym">Phanera variegata</name>
    <dbReference type="NCBI Taxonomy" id="167791"/>
    <lineage>
        <taxon>Eukaryota</taxon>
        <taxon>Viridiplantae</taxon>
        <taxon>Streptophyta</taxon>
        <taxon>Embryophyta</taxon>
        <taxon>Tracheophyta</taxon>
        <taxon>Spermatophyta</taxon>
        <taxon>Magnoliopsida</taxon>
        <taxon>eudicotyledons</taxon>
        <taxon>Gunneridae</taxon>
        <taxon>Pentapetalae</taxon>
        <taxon>rosids</taxon>
        <taxon>fabids</taxon>
        <taxon>Fabales</taxon>
        <taxon>Fabaceae</taxon>
        <taxon>Cercidoideae</taxon>
        <taxon>Cercideae</taxon>
        <taxon>Bauhiniinae</taxon>
        <taxon>Bauhinia</taxon>
    </lineage>
</organism>
<evidence type="ECO:0000313" key="2">
    <source>
        <dbReference type="Proteomes" id="UP000828941"/>
    </source>
</evidence>
<sequence length="105" mass="12074">MHVEQSVYFSRLNYVYSYICRDTNLSPYRIEKYFILQMTGSFTWLAKPTPTPSKRRPTMSMCTLKAAPPRTLPAMKAAPPAIIDGLRPKVLVMYEAKKEVTRPDT</sequence>
<dbReference type="Proteomes" id="UP000828941">
    <property type="component" value="Chromosome 7"/>
</dbReference>
<accession>A0ACB9NDK9</accession>
<protein>
    <submittedName>
        <fullName evidence="1">Uncharacterized protein</fullName>
    </submittedName>
</protein>
<evidence type="ECO:0000313" key="1">
    <source>
        <dbReference type="EMBL" id="KAI4332795.1"/>
    </source>
</evidence>
<proteinExistence type="predicted"/>
<gene>
    <name evidence="1" type="ORF">L6164_017676</name>
</gene>
<comment type="caution">
    <text evidence="1">The sequence shown here is derived from an EMBL/GenBank/DDBJ whole genome shotgun (WGS) entry which is preliminary data.</text>
</comment>
<name>A0ACB9NDK9_BAUVA</name>
<reference evidence="1 2" key="1">
    <citation type="journal article" date="2022" name="DNA Res.">
        <title>Chromosomal-level genome assembly of the orchid tree Bauhinia variegata (Leguminosae; Cercidoideae) supports the allotetraploid origin hypothesis of Bauhinia.</title>
        <authorList>
            <person name="Zhong Y."/>
            <person name="Chen Y."/>
            <person name="Zheng D."/>
            <person name="Pang J."/>
            <person name="Liu Y."/>
            <person name="Luo S."/>
            <person name="Meng S."/>
            <person name="Qian L."/>
            <person name="Wei D."/>
            <person name="Dai S."/>
            <person name="Zhou R."/>
        </authorList>
    </citation>
    <scope>NUCLEOTIDE SEQUENCE [LARGE SCALE GENOMIC DNA]</scope>
    <source>
        <strain evidence="1">BV-YZ2020</strain>
    </source>
</reference>
<dbReference type="EMBL" id="CM039432">
    <property type="protein sequence ID" value="KAI4332795.1"/>
    <property type="molecule type" value="Genomic_DNA"/>
</dbReference>